<dbReference type="Pfam" id="PF00015">
    <property type="entry name" value="MCPsignal"/>
    <property type="match status" value="1"/>
</dbReference>
<keyword evidence="4" id="KW-0812">Transmembrane</keyword>
<dbReference type="SMART" id="SM00283">
    <property type="entry name" value="MA"/>
    <property type="match status" value="1"/>
</dbReference>
<dbReference type="EMBL" id="MLJW01000059">
    <property type="protein sequence ID" value="OIR04201.1"/>
    <property type="molecule type" value="Genomic_DNA"/>
</dbReference>
<dbReference type="InterPro" id="IPR003660">
    <property type="entry name" value="HAMP_dom"/>
</dbReference>
<dbReference type="SUPFAM" id="SSF141371">
    <property type="entry name" value="PilZ domain-like"/>
    <property type="match status" value="1"/>
</dbReference>
<dbReference type="PANTHER" id="PTHR32089:SF112">
    <property type="entry name" value="LYSOZYME-LIKE PROTEIN-RELATED"/>
    <property type="match status" value="1"/>
</dbReference>
<keyword evidence="3" id="KW-0175">Coiled coil</keyword>
<dbReference type="PANTHER" id="PTHR32089">
    <property type="entry name" value="METHYL-ACCEPTING CHEMOTAXIS PROTEIN MCPB"/>
    <property type="match status" value="1"/>
</dbReference>
<dbReference type="Gene3D" id="1.10.287.950">
    <property type="entry name" value="Methyl-accepting chemotaxis protein"/>
    <property type="match status" value="1"/>
</dbReference>
<gene>
    <name evidence="7" type="primary">mcpB_1</name>
    <name evidence="7" type="ORF">GALL_136830</name>
</gene>
<evidence type="ECO:0000256" key="2">
    <source>
        <dbReference type="ARBA" id="ARBA00029447"/>
    </source>
</evidence>
<evidence type="ECO:0000259" key="6">
    <source>
        <dbReference type="PROSITE" id="PS50885"/>
    </source>
</evidence>
<dbReference type="PRINTS" id="PR00260">
    <property type="entry name" value="CHEMTRNSDUCR"/>
</dbReference>
<evidence type="ECO:0000313" key="7">
    <source>
        <dbReference type="EMBL" id="OIR04201.1"/>
    </source>
</evidence>
<dbReference type="FunFam" id="1.10.287.950:FF:000001">
    <property type="entry name" value="Methyl-accepting chemotaxis sensory transducer"/>
    <property type="match status" value="1"/>
</dbReference>
<comment type="similarity">
    <text evidence="2">Belongs to the methyl-accepting chemotaxis (MCP) protein family.</text>
</comment>
<dbReference type="PROSITE" id="PS50111">
    <property type="entry name" value="CHEMOTAXIS_TRANSDUC_2"/>
    <property type="match status" value="1"/>
</dbReference>
<feature type="transmembrane region" description="Helical" evidence="4">
    <location>
        <begin position="12"/>
        <end position="31"/>
    </location>
</feature>
<dbReference type="AlphaFoldDB" id="A0A1J5S6U8"/>
<comment type="caution">
    <text evidence="7">The sequence shown here is derived from an EMBL/GenBank/DDBJ whole genome shotgun (WGS) entry which is preliminary data.</text>
</comment>
<dbReference type="SUPFAM" id="SSF58104">
    <property type="entry name" value="Methyl-accepting chemotaxis protein (MCP) signaling domain"/>
    <property type="match status" value="1"/>
</dbReference>
<evidence type="ECO:0000256" key="3">
    <source>
        <dbReference type="SAM" id="Coils"/>
    </source>
</evidence>
<keyword evidence="4" id="KW-1133">Transmembrane helix</keyword>
<dbReference type="InterPro" id="IPR004089">
    <property type="entry name" value="MCPsignal_dom"/>
</dbReference>
<dbReference type="GO" id="GO:0016020">
    <property type="term" value="C:membrane"/>
    <property type="evidence" value="ECO:0007669"/>
    <property type="project" value="InterPro"/>
</dbReference>
<protein>
    <submittedName>
        <fullName evidence="7">Methyl-accepting chemotaxis protein McpB</fullName>
    </submittedName>
</protein>
<name>A0A1J5S6U8_9ZZZZ</name>
<keyword evidence="1" id="KW-0807">Transducer</keyword>
<dbReference type="Pfam" id="PF00672">
    <property type="entry name" value="HAMP"/>
    <property type="match status" value="1"/>
</dbReference>
<dbReference type="SMART" id="SM00304">
    <property type="entry name" value="HAMP"/>
    <property type="match status" value="1"/>
</dbReference>
<dbReference type="InterPro" id="IPR004090">
    <property type="entry name" value="Chemotax_Me-accpt_rcpt"/>
</dbReference>
<accession>A0A1J5S6U8</accession>
<feature type="domain" description="HAMP" evidence="6">
    <location>
        <begin position="88"/>
        <end position="140"/>
    </location>
</feature>
<dbReference type="PROSITE" id="PS50885">
    <property type="entry name" value="HAMP"/>
    <property type="match status" value="1"/>
</dbReference>
<feature type="transmembrane region" description="Helical" evidence="4">
    <location>
        <begin position="76"/>
        <end position="94"/>
    </location>
</feature>
<dbReference type="CDD" id="cd06225">
    <property type="entry name" value="HAMP"/>
    <property type="match status" value="1"/>
</dbReference>
<dbReference type="CDD" id="cd11386">
    <property type="entry name" value="MCP_signal"/>
    <property type="match status" value="1"/>
</dbReference>
<dbReference type="GO" id="GO:0035438">
    <property type="term" value="F:cyclic-di-GMP binding"/>
    <property type="evidence" value="ECO:0007669"/>
    <property type="project" value="InterPro"/>
</dbReference>
<organism evidence="7">
    <name type="scientific">mine drainage metagenome</name>
    <dbReference type="NCBI Taxonomy" id="410659"/>
    <lineage>
        <taxon>unclassified sequences</taxon>
        <taxon>metagenomes</taxon>
        <taxon>ecological metagenomes</taxon>
    </lineage>
</organism>
<dbReference type="GO" id="GO:0006935">
    <property type="term" value="P:chemotaxis"/>
    <property type="evidence" value="ECO:0007669"/>
    <property type="project" value="InterPro"/>
</dbReference>
<dbReference type="GO" id="GO:0004888">
    <property type="term" value="F:transmembrane signaling receptor activity"/>
    <property type="evidence" value="ECO:0007669"/>
    <property type="project" value="InterPro"/>
</dbReference>
<feature type="domain" description="Methyl-accepting transducer" evidence="5">
    <location>
        <begin position="145"/>
        <end position="395"/>
    </location>
</feature>
<evidence type="ECO:0000256" key="4">
    <source>
        <dbReference type="SAM" id="Phobius"/>
    </source>
</evidence>
<dbReference type="Gene3D" id="2.40.10.220">
    <property type="entry name" value="predicted glycosyltransferase like domains"/>
    <property type="match status" value="1"/>
</dbReference>
<dbReference type="InterPro" id="IPR009875">
    <property type="entry name" value="PilZ_domain"/>
</dbReference>
<proteinExistence type="inferred from homology"/>
<reference evidence="7" key="1">
    <citation type="submission" date="2016-10" db="EMBL/GenBank/DDBJ databases">
        <title>Sequence of Gallionella enrichment culture.</title>
        <authorList>
            <person name="Poehlein A."/>
            <person name="Muehling M."/>
            <person name="Daniel R."/>
        </authorList>
    </citation>
    <scope>NUCLEOTIDE SEQUENCE</scope>
</reference>
<dbReference type="Pfam" id="PF07238">
    <property type="entry name" value="PilZ"/>
    <property type="match status" value="1"/>
</dbReference>
<keyword evidence="4" id="KW-0472">Membrane</keyword>
<evidence type="ECO:0000256" key="1">
    <source>
        <dbReference type="ARBA" id="ARBA00023224"/>
    </source>
</evidence>
<dbReference type="GO" id="GO:0007165">
    <property type="term" value="P:signal transduction"/>
    <property type="evidence" value="ECO:0007669"/>
    <property type="project" value="UniProtKB-KW"/>
</dbReference>
<sequence length="547" mass="60815">MNNWYNSLSIRWKLQFGFFLVTMVTTVYNRMLASHELAQMVDIAREGGVSQQVISQLVANHNAYIFNSFWESGLEFMLQFFIIGFVASLFVKPIKALCNALKTVEKGDLTKGVEHRSRDEIGELEKSFNDMLSKLNHIMCEVDESGKEMEQSAFQIAKISHEIAEVGRKEQSRSDEVNGATQQLHQISESVQAQATEATVRAQRTESQAREGISFVQKNISEMENTVQEVNQAATKINELERSAAQIHDIISTIQDIAGQTNLLALNAAIEAARAGEQGRGFAVVADEVRKLAERTTQSAGEVSRIISQLGGKVEEVTTSMNVVVGKVHENQKLAGETAAVIERISVDVAETASANNGISEASVAQIRNVDTLQKTLRELFATLQESSVKVETTAGIGDGLHTVTGKLNNLMAEFTFNHISAVQTIQHEKRTFPRAANRLLVHVAQGGTSVECPSLDFSMTGIRLLMSKELDRDKPIEMEIYLPQEDISHYEGQKPVRLPGRITWQRKEQGKFVCGVAFEKMSDEAAKRLREGFKYYNKEPEFGIAR</sequence>
<feature type="coiled-coil region" evidence="3">
    <location>
        <begin position="213"/>
        <end position="243"/>
    </location>
</feature>
<evidence type="ECO:0000259" key="5">
    <source>
        <dbReference type="PROSITE" id="PS50111"/>
    </source>
</evidence>